<reference evidence="7 8" key="1">
    <citation type="submission" date="2019-06" db="EMBL/GenBank/DDBJ databases">
        <title>Sorghum-associated microbial communities from plants grown in Nebraska, USA.</title>
        <authorList>
            <person name="Schachtman D."/>
        </authorList>
    </citation>
    <scope>NUCLEOTIDE SEQUENCE [LARGE SCALE GENOMIC DNA]</scope>
    <source>
        <strain evidence="7 8">T529</strain>
    </source>
</reference>
<dbReference type="InterPro" id="IPR003740">
    <property type="entry name" value="YitT"/>
</dbReference>
<protein>
    <submittedName>
        <fullName evidence="7">Putative 5xTM membrane YitT family protein</fullName>
    </submittedName>
</protein>
<dbReference type="Proteomes" id="UP000319722">
    <property type="component" value="Unassembled WGS sequence"/>
</dbReference>
<dbReference type="RefSeq" id="WP_261380316.1">
    <property type="nucleotide sequence ID" value="NZ_VIVL01000005.1"/>
</dbReference>
<feature type="transmembrane region" description="Helical" evidence="6">
    <location>
        <begin position="114"/>
        <end position="132"/>
    </location>
</feature>
<evidence type="ECO:0000256" key="1">
    <source>
        <dbReference type="ARBA" id="ARBA00004651"/>
    </source>
</evidence>
<keyword evidence="2" id="KW-1003">Cell membrane</keyword>
<feature type="transmembrane region" description="Helical" evidence="6">
    <location>
        <begin position="89"/>
        <end position="108"/>
    </location>
</feature>
<dbReference type="AlphaFoldDB" id="A0A561C437"/>
<evidence type="ECO:0000256" key="4">
    <source>
        <dbReference type="ARBA" id="ARBA00022989"/>
    </source>
</evidence>
<gene>
    <name evidence="7" type="ORF">FB547_105204</name>
</gene>
<keyword evidence="5 6" id="KW-0472">Membrane</keyword>
<evidence type="ECO:0000256" key="5">
    <source>
        <dbReference type="ARBA" id="ARBA00023136"/>
    </source>
</evidence>
<accession>A0A561C437</accession>
<evidence type="ECO:0000256" key="2">
    <source>
        <dbReference type="ARBA" id="ARBA00022475"/>
    </source>
</evidence>
<feature type="transmembrane region" description="Helical" evidence="6">
    <location>
        <begin position="59"/>
        <end position="77"/>
    </location>
</feature>
<feature type="transmembrane region" description="Helical" evidence="6">
    <location>
        <begin position="21"/>
        <end position="39"/>
    </location>
</feature>
<dbReference type="GO" id="GO:0005886">
    <property type="term" value="C:plasma membrane"/>
    <property type="evidence" value="ECO:0007669"/>
    <property type="project" value="UniProtKB-SubCell"/>
</dbReference>
<comment type="caution">
    <text evidence="7">The sequence shown here is derived from an EMBL/GenBank/DDBJ whole genome shotgun (WGS) entry which is preliminary data.</text>
</comment>
<keyword evidence="3 6" id="KW-0812">Transmembrane</keyword>
<dbReference type="Pfam" id="PF02588">
    <property type="entry name" value="YitT_membrane"/>
    <property type="match status" value="1"/>
</dbReference>
<feature type="transmembrane region" description="Helical" evidence="6">
    <location>
        <begin position="180"/>
        <end position="197"/>
    </location>
</feature>
<name>A0A561C437_9BURK</name>
<organism evidence="7 8">
    <name type="scientific">Variovorax beijingensis</name>
    <dbReference type="NCBI Taxonomy" id="2496117"/>
    <lineage>
        <taxon>Bacteria</taxon>
        <taxon>Pseudomonadati</taxon>
        <taxon>Pseudomonadota</taxon>
        <taxon>Betaproteobacteria</taxon>
        <taxon>Burkholderiales</taxon>
        <taxon>Comamonadaceae</taxon>
        <taxon>Variovorax</taxon>
    </lineage>
</organism>
<evidence type="ECO:0000313" key="8">
    <source>
        <dbReference type="Proteomes" id="UP000319722"/>
    </source>
</evidence>
<dbReference type="PANTHER" id="PTHR33545:SF5">
    <property type="entry name" value="UPF0750 MEMBRANE PROTEIN YITT"/>
    <property type="match status" value="1"/>
</dbReference>
<feature type="transmembrane region" description="Helical" evidence="6">
    <location>
        <begin position="152"/>
        <end position="174"/>
    </location>
</feature>
<proteinExistence type="predicted"/>
<comment type="subcellular location">
    <subcellularLocation>
        <location evidence="1">Cell membrane</location>
        <topology evidence="1">Multi-pass membrane protein</topology>
    </subcellularLocation>
</comment>
<keyword evidence="4 6" id="KW-1133">Transmembrane helix</keyword>
<dbReference type="InterPro" id="IPR051461">
    <property type="entry name" value="UPF0750_membrane"/>
</dbReference>
<evidence type="ECO:0000313" key="7">
    <source>
        <dbReference type="EMBL" id="TWD85692.1"/>
    </source>
</evidence>
<evidence type="ECO:0000256" key="6">
    <source>
        <dbReference type="SAM" id="Phobius"/>
    </source>
</evidence>
<sequence>MDQSPHIQAARRYPLLDDAQGFGTAILLVGLGLAMLRSAHLLTGGLPGLAFLLNYASGWSLGWTLLIVNLPFIALGWRAFGLQFTWKTLLVVAGLSLSVEGIGEALGVHPAHPLFAAVAGGLLIGVGLLVLFRHGASLGGFGVLALFLQRRYGWSAGAVQMACDAAIVASAFALVEPSRVGWSIVSAVMVNLVLMWNHRPGAPSLREIKEPDAGPR</sequence>
<dbReference type="PANTHER" id="PTHR33545">
    <property type="entry name" value="UPF0750 MEMBRANE PROTEIN YITT-RELATED"/>
    <property type="match status" value="1"/>
</dbReference>
<evidence type="ECO:0000256" key="3">
    <source>
        <dbReference type="ARBA" id="ARBA00022692"/>
    </source>
</evidence>
<dbReference type="EMBL" id="VIVL01000005">
    <property type="protein sequence ID" value="TWD85692.1"/>
    <property type="molecule type" value="Genomic_DNA"/>
</dbReference>